<evidence type="ECO:0000313" key="2">
    <source>
        <dbReference type="Proteomes" id="UP000230233"/>
    </source>
</evidence>
<comment type="caution">
    <text evidence="1">The sequence shown here is derived from an EMBL/GenBank/DDBJ whole genome shotgun (WGS) entry which is preliminary data.</text>
</comment>
<name>A0A2G5SF94_9PELO</name>
<dbReference type="AlphaFoldDB" id="A0A2G5SF94"/>
<sequence length="107" mass="12977">MDDALEFYRQPEKGSRALSAMTSRFRWIKNNNDIIKLREYEMDRDNFKEKHTTLLKLLSSRMYEVVKEKFENGMLYIQKPQIVQFISVHVRDIEKWLTNKIFNTLSQ</sequence>
<proteinExistence type="predicted"/>
<gene>
    <name evidence="1" type="ORF">B9Z55_027664</name>
</gene>
<evidence type="ECO:0000313" key="1">
    <source>
        <dbReference type="EMBL" id="PIC13551.1"/>
    </source>
</evidence>
<reference evidence="2" key="1">
    <citation type="submission" date="2017-10" db="EMBL/GenBank/DDBJ databases">
        <title>Rapid genome shrinkage in a self-fertile nematode reveals novel sperm competition proteins.</title>
        <authorList>
            <person name="Yin D."/>
            <person name="Schwarz E.M."/>
            <person name="Thomas C.G."/>
            <person name="Felde R.L."/>
            <person name="Korf I.F."/>
            <person name="Cutter A.D."/>
            <person name="Schartner C.M."/>
            <person name="Ralston E.J."/>
            <person name="Meyer B.J."/>
            <person name="Haag E.S."/>
        </authorList>
    </citation>
    <scope>NUCLEOTIDE SEQUENCE [LARGE SCALE GENOMIC DNA]</scope>
    <source>
        <strain evidence="2">JU1422</strain>
    </source>
</reference>
<dbReference type="Proteomes" id="UP000230233">
    <property type="component" value="Unassembled WGS sequence"/>
</dbReference>
<accession>A0A2G5SF94</accession>
<protein>
    <submittedName>
        <fullName evidence="1">Uncharacterized protein</fullName>
    </submittedName>
</protein>
<dbReference type="EMBL" id="PDUG01000012">
    <property type="protein sequence ID" value="PIC13551.1"/>
    <property type="molecule type" value="Genomic_DNA"/>
</dbReference>
<organism evidence="1 2">
    <name type="scientific">Caenorhabditis nigoni</name>
    <dbReference type="NCBI Taxonomy" id="1611254"/>
    <lineage>
        <taxon>Eukaryota</taxon>
        <taxon>Metazoa</taxon>
        <taxon>Ecdysozoa</taxon>
        <taxon>Nematoda</taxon>
        <taxon>Chromadorea</taxon>
        <taxon>Rhabditida</taxon>
        <taxon>Rhabditina</taxon>
        <taxon>Rhabditomorpha</taxon>
        <taxon>Rhabditoidea</taxon>
        <taxon>Rhabditidae</taxon>
        <taxon>Peloderinae</taxon>
        <taxon>Caenorhabditis</taxon>
    </lineage>
</organism>
<keyword evidence="2" id="KW-1185">Reference proteome</keyword>